<dbReference type="RefSeq" id="WP_090665095.1">
    <property type="nucleotide sequence ID" value="NZ_FMZX01000032.1"/>
</dbReference>
<organism evidence="1 2">
    <name type="scientific">Belnapia rosea</name>
    <dbReference type="NCBI Taxonomy" id="938405"/>
    <lineage>
        <taxon>Bacteria</taxon>
        <taxon>Pseudomonadati</taxon>
        <taxon>Pseudomonadota</taxon>
        <taxon>Alphaproteobacteria</taxon>
        <taxon>Acetobacterales</taxon>
        <taxon>Roseomonadaceae</taxon>
        <taxon>Belnapia</taxon>
    </lineage>
</organism>
<protein>
    <submittedName>
        <fullName evidence="1">Uncharacterized protein</fullName>
    </submittedName>
</protein>
<name>A0A1G7CH47_9PROT</name>
<reference evidence="1 2" key="1">
    <citation type="submission" date="2016-10" db="EMBL/GenBank/DDBJ databases">
        <authorList>
            <person name="de Groot N.N."/>
        </authorList>
    </citation>
    <scope>NUCLEOTIDE SEQUENCE [LARGE SCALE GENOMIC DNA]</scope>
    <source>
        <strain evidence="1 2">CPCC 100156</strain>
    </source>
</reference>
<proteinExistence type="predicted"/>
<gene>
    <name evidence="1" type="ORF">SAMN04487779_103216</name>
</gene>
<dbReference type="EMBL" id="FMZX01000032">
    <property type="protein sequence ID" value="SDE38702.1"/>
    <property type="molecule type" value="Genomic_DNA"/>
</dbReference>
<accession>A0A1G7CH47</accession>
<evidence type="ECO:0000313" key="1">
    <source>
        <dbReference type="EMBL" id="SDE38702.1"/>
    </source>
</evidence>
<dbReference type="STRING" id="938405.SAMN02927895_05408"/>
<dbReference type="Proteomes" id="UP000198925">
    <property type="component" value="Unassembled WGS sequence"/>
</dbReference>
<dbReference type="AlphaFoldDB" id="A0A1G7CH47"/>
<evidence type="ECO:0000313" key="2">
    <source>
        <dbReference type="Proteomes" id="UP000198925"/>
    </source>
</evidence>
<sequence>MTPAAAAKLEALVAAELAAPAEPGAAMLAARQLTEEILARHGSGVEAVLFYGACRLNNDPAGLLDLYVLSSGHRAFHRRWLPALFNALLPPTVLHWRSNGLAGPVRAKVAVLTLRQFERRLRPASLDTTIWARFCQPSTLVHARDPAAWHRVEQAVAQALTTAALWAVRLGPPAATPVEYWRGLLARTYGAELRVERGNRSERLLAASPGWYGPALILALARLGLATAVDAEGRLRPGRGGDFTLSWAIRRVCGKTLNVMRLVKAAFTFDGGPDYLVSKIARHTGVTIELTGWQRRHPVLAAPILLWRLRRDGAVR</sequence>
<keyword evidence="2" id="KW-1185">Reference proteome</keyword>